<evidence type="ECO:0000313" key="1">
    <source>
        <dbReference type="EMBL" id="QHT76230.1"/>
    </source>
</evidence>
<proteinExistence type="predicted"/>
<protein>
    <submittedName>
        <fullName evidence="1">Uncharacterized protein</fullName>
    </submittedName>
</protein>
<name>A0A6C0H779_9ZZZZ</name>
<dbReference type="EMBL" id="MN739891">
    <property type="protein sequence ID" value="QHT76230.1"/>
    <property type="molecule type" value="Genomic_DNA"/>
</dbReference>
<sequence>MDVSRTALDLPKSFQKALKKDVHKIINYISVNFDVYKRGTQQLTGETELLDQVLATLMIEEALCAAVTKNGSKCIRKTQAESKYCRQHALKAFTNIYTTPLHTSHTLSNNQNDVTGIRFVECNGMNNKMASLKKQFIEDSFYWVDEQYIYDLNNYNKVGYIDIQTSDPEYVLTDDPFLLN</sequence>
<reference evidence="1" key="1">
    <citation type="journal article" date="2020" name="Nature">
        <title>Giant virus diversity and host interactions through global metagenomics.</title>
        <authorList>
            <person name="Schulz F."/>
            <person name="Roux S."/>
            <person name="Paez-Espino D."/>
            <person name="Jungbluth S."/>
            <person name="Walsh D.A."/>
            <person name="Denef V.J."/>
            <person name="McMahon K.D."/>
            <person name="Konstantinidis K.T."/>
            <person name="Eloe-Fadrosh E.A."/>
            <person name="Kyrpides N.C."/>
            <person name="Woyke T."/>
        </authorList>
    </citation>
    <scope>NUCLEOTIDE SEQUENCE</scope>
    <source>
        <strain evidence="1">GVMAG-M-3300023179-73</strain>
    </source>
</reference>
<dbReference type="AlphaFoldDB" id="A0A6C0H779"/>
<organism evidence="1">
    <name type="scientific">viral metagenome</name>
    <dbReference type="NCBI Taxonomy" id="1070528"/>
    <lineage>
        <taxon>unclassified sequences</taxon>
        <taxon>metagenomes</taxon>
        <taxon>organismal metagenomes</taxon>
    </lineage>
</organism>
<accession>A0A6C0H779</accession>